<reference evidence="1" key="1">
    <citation type="submission" date="2014-09" db="EMBL/GenBank/DDBJ databases">
        <authorList>
            <person name="Magalhaes I.L.F."/>
            <person name="Oliveira U."/>
            <person name="Santos F.R."/>
            <person name="Vidigal T.H.D.A."/>
            <person name="Brescovit A.D."/>
            <person name="Santos A.J."/>
        </authorList>
    </citation>
    <scope>NUCLEOTIDE SEQUENCE</scope>
    <source>
        <tissue evidence="1">Shoot tissue taken approximately 20 cm above the soil surface</tissue>
    </source>
</reference>
<proteinExistence type="predicted"/>
<dbReference type="EMBL" id="GBRH01257858">
    <property type="protein sequence ID" value="JAD40037.1"/>
    <property type="molecule type" value="Transcribed_RNA"/>
</dbReference>
<organism evidence="1">
    <name type="scientific">Arundo donax</name>
    <name type="common">Giant reed</name>
    <name type="synonym">Donax arundinaceus</name>
    <dbReference type="NCBI Taxonomy" id="35708"/>
    <lineage>
        <taxon>Eukaryota</taxon>
        <taxon>Viridiplantae</taxon>
        <taxon>Streptophyta</taxon>
        <taxon>Embryophyta</taxon>
        <taxon>Tracheophyta</taxon>
        <taxon>Spermatophyta</taxon>
        <taxon>Magnoliopsida</taxon>
        <taxon>Liliopsida</taxon>
        <taxon>Poales</taxon>
        <taxon>Poaceae</taxon>
        <taxon>PACMAD clade</taxon>
        <taxon>Arundinoideae</taxon>
        <taxon>Arundineae</taxon>
        <taxon>Arundo</taxon>
    </lineage>
</organism>
<reference evidence="1" key="2">
    <citation type="journal article" date="2015" name="Data Brief">
        <title>Shoot transcriptome of the giant reed, Arundo donax.</title>
        <authorList>
            <person name="Barrero R.A."/>
            <person name="Guerrero F.D."/>
            <person name="Moolhuijzen P."/>
            <person name="Goolsby J.A."/>
            <person name="Tidwell J."/>
            <person name="Bellgard S.E."/>
            <person name="Bellgard M.I."/>
        </authorList>
    </citation>
    <scope>NUCLEOTIDE SEQUENCE</scope>
    <source>
        <tissue evidence="1">Shoot tissue taken approximately 20 cm above the soil surface</tissue>
    </source>
</reference>
<evidence type="ECO:0000313" key="1">
    <source>
        <dbReference type="EMBL" id="JAD40037.1"/>
    </source>
</evidence>
<sequence>MVIGIQLFMRLHGQRFRTINFGMYDTPKY</sequence>
<accession>A0A0A8ZZ19</accession>
<name>A0A0A8ZZ19_ARUDO</name>
<dbReference type="AlphaFoldDB" id="A0A0A8ZZ19"/>
<protein>
    <submittedName>
        <fullName evidence="1">Uncharacterized protein</fullName>
    </submittedName>
</protein>